<accession>A0ABY3W8M6</accession>
<evidence type="ECO:0000313" key="1">
    <source>
        <dbReference type="EMBL" id="UNK45821.1"/>
    </source>
</evidence>
<organism evidence="1 2">
    <name type="scientific">Arthrobacter sulfonylureivorans</name>
    <dbReference type="NCBI Taxonomy" id="2486855"/>
    <lineage>
        <taxon>Bacteria</taxon>
        <taxon>Bacillati</taxon>
        <taxon>Actinomycetota</taxon>
        <taxon>Actinomycetes</taxon>
        <taxon>Micrococcales</taxon>
        <taxon>Micrococcaceae</taxon>
        <taxon>Arthrobacter</taxon>
    </lineage>
</organism>
<dbReference type="InterPro" id="IPR019587">
    <property type="entry name" value="Polyketide_cyclase/dehydratase"/>
</dbReference>
<dbReference type="RefSeq" id="WP_241913988.1">
    <property type="nucleotide sequence ID" value="NZ_CP093326.1"/>
</dbReference>
<reference evidence="1 2" key="1">
    <citation type="submission" date="2022-03" db="EMBL/GenBank/DDBJ databases">
        <title>Isotopic signatures of nitrous oxide derived from detoxification processes.</title>
        <authorList>
            <person name="Behrendt U."/>
            <person name="Buchen C."/>
            <person name="Well R."/>
            <person name="Ulrich A."/>
            <person name="Rohe L."/>
            <person name="Kolb S."/>
            <person name="Schloter M."/>
            <person name="Horn M.A."/>
            <person name="Augustin J."/>
        </authorList>
    </citation>
    <scope>NUCLEOTIDE SEQUENCE [LARGE SCALE GENOMIC DNA]</scope>
    <source>
        <strain evidence="1 2">S4-C24</strain>
    </source>
</reference>
<dbReference type="InterPro" id="IPR023393">
    <property type="entry name" value="START-like_dom_sf"/>
</dbReference>
<keyword evidence="2" id="KW-1185">Reference proteome</keyword>
<dbReference type="EMBL" id="CP093326">
    <property type="protein sequence ID" value="UNK45821.1"/>
    <property type="molecule type" value="Genomic_DNA"/>
</dbReference>
<evidence type="ECO:0000313" key="2">
    <source>
        <dbReference type="Proteomes" id="UP000829069"/>
    </source>
</evidence>
<gene>
    <name evidence="1" type="ORF">MNQ99_00025</name>
</gene>
<dbReference type="Pfam" id="PF10604">
    <property type="entry name" value="Polyketide_cyc2"/>
    <property type="match status" value="1"/>
</dbReference>
<sequence>MGANTAFTVTEQVYVPPARAWALLTDWAAAPAWMPGVSEMHAEGPLIAGQTIDFHAQGHDRSCTVSELDVGRSITIASSQGDVQAYYRYELDGDGGATRLTLTADVVISEELAGMADQIRAAMAEADSGQLSDFKRFAEAAP</sequence>
<dbReference type="Gene3D" id="3.30.530.20">
    <property type="match status" value="1"/>
</dbReference>
<proteinExistence type="predicted"/>
<name>A0ABY3W8M6_9MICC</name>
<dbReference type="CDD" id="cd07812">
    <property type="entry name" value="SRPBCC"/>
    <property type="match status" value="1"/>
</dbReference>
<protein>
    <submittedName>
        <fullName evidence="1">SRPBCC family protein</fullName>
    </submittedName>
</protein>
<dbReference type="Proteomes" id="UP000829069">
    <property type="component" value="Chromosome"/>
</dbReference>
<dbReference type="SUPFAM" id="SSF55961">
    <property type="entry name" value="Bet v1-like"/>
    <property type="match status" value="1"/>
</dbReference>